<dbReference type="NCBIfam" id="NF005893">
    <property type="entry name" value="PRK07856.1"/>
    <property type="match status" value="1"/>
</dbReference>
<evidence type="ECO:0000313" key="4">
    <source>
        <dbReference type="EMBL" id="BBX46689.1"/>
    </source>
</evidence>
<dbReference type="InterPro" id="IPR002347">
    <property type="entry name" value="SDR_fam"/>
</dbReference>
<evidence type="ECO:0000256" key="1">
    <source>
        <dbReference type="ARBA" id="ARBA00006484"/>
    </source>
</evidence>
<keyword evidence="5" id="KW-1185">Reference proteome</keyword>
<sequence length="299" mass="30979">MTATIPGSTARDEIVIEILDHFLGGRLPKQALAWYASTVTHADEGPGFSFGLTGRVVLVTGGVRGVGAGISSVFAEQGATVVTCARREVDGLPYEFDPCDIRDDDAVKAMIDAIVERHGRLDTVVNNAGGSPFVLTAESSAKFNRKIIELNLLGALSVSQHANEKMQSQPNGGSIVNICSLSGRRPSPGTGAYGAAKAGLESLTQTLAVEWGPKVRVNACVVGMVETEQSELFYGDADSIAAISKNVPLGRLAVPADVGWAAAFLASDAASYISGASLEVHGGGEPPHYLATTNAGAIK</sequence>
<dbReference type="EMBL" id="AP022569">
    <property type="protein sequence ID" value="BBX46689.1"/>
    <property type="molecule type" value="Genomic_DNA"/>
</dbReference>
<dbReference type="PRINTS" id="PR00081">
    <property type="entry name" value="GDHRDH"/>
</dbReference>
<evidence type="ECO:0000256" key="2">
    <source>
        <dbReference type="ARBA" id="ARBA00023002"/>
    </source>
</evidence>
<name>A0A7I7KYA1_9MYCO</name>
<dbReference type="PANTHER" id="PTHR42760">
    <property type="entry name" value="SHORT-CHAIN DEHYDROGENASES/REDUCTASES FAMILY MEMBER"/>
    <property type="match status" value="1"/>
</dbReference>
<dbReference type="SMART" id="SM00822">
    <property type="entry name" value="PKS_KR"/>
    <property type="match status" value="1"/>
</dbReference>
<dbReference type="CDD" id="cd05233">
    <property type="entry name" value="SDR_c"/>
    <property type="match status" value="1"/>
</dbReference>
<evidence type="ECO:0000259" key="3">
    <source>
        <dbReference type="SMART" id="SM00822"/>
    </source>
</evidence>
<dbReference type="AlphaFoldDB" id="A0A7I7KYA1"/>
<dbReference type="FunFam" id="3.40.50.720:FF:000084">
    <property type="entry name" value="Short-chain dehydrogenase reductase"/>
    <property type="match status" value="1"/>
</dbReference>
<dbReference type="InterPro" id="IPR020904">
    <property type="entry name" value="Sc_DH/Rdtase_CS"/>
</dbReference>
<gene>
    <name evidence="4" type="ORF">MCOO_27040</name>
</gene>
<dbReference type="SUPFAM" id="SSF51735">
    <property type="entry name" value="NAD(P)-binding Rossmann-fold domains"/>
    <property type="match status" value="1"/>
</dbReference>
<dbReference type="InterPro" id="IPR036291">
    <property type="entry name" value="NAD(P)-bd_dom_sf"/>
</dbReference>
<protein>
    <submittedName>
        <fullName evidence="4">Short chain dehydrogenase</fullName>
    </submittedName>
</protein>
<evidence type="ECO:0000313" key="5">
    <source>
        <dbReference type="Proteomes" id="UP000465866"/>
    </source>
</evidence>
<dbReference type="PROSITE" id="PS00061">
    <property type="entry name" value="ADH_SHORT"/>
    <property type="match status" value="1"/>
</dbReference>
<keyword evidence="2" id="KW-0560">Oxidoreductase</keyword>
<feature type="domain" description="Ketoreductase" evidence="3">
    <location>
        <begin position="55"/>
        <end position="214"/>
    </location>
</feature>
<reference evidence="4 5" key="1">
    <citation type="journal article" date="2019" name="Emerg. Microbes Infect.">
        <title>Comprehensive subspecies identification of 175 nontuberculous mycobacteria species based on 7547 genomic profiles.</title>
        <authorList>
            <person name="Matsumoto Y."/>
            <person name="Kinjo T."/>
            <person name="Motooka D."/>
            <person name="Nabeya D."/>
            <person name="Jung N."/>
            <person name="Uechi K."/>
            <person name="Horii T."/>
            <person name="Iida T."/>
            <person name="Fujita J."/>
            <person name="Nakamura S."/>
        </authorList>
    </citation>
    <scope>NUCLEOTIDE SEQUENCE [LARGE SCALE GENOMIC DNA]</scope>
    <source>
        <strain evidence="4 5">JCM 12404</strain>
    </source>
</reference>
<comment type="similarity">
    <text evidence="1">Belongs to the short-chain dehydrogenases/reductases (SDR) family.</text>
</comment>
<dbReference type="KEGG" id="mcoo:MCOO_27040"/>
<dbReference type="GO" id="GO:0016616">
    <property type="term" value="F:oxidoreductase activity, acting on the CH-OH group of donors, NAD or NADP as acceptor"/>
    <property type="evidence" value="ECO:0007669"/>
    <property type="project" value="UniProtKB-ARBA"/>
</dbReference>
<dbReference type="Gene3D" id="3.40.50.720">
    <property type="entry name" value="NAD(P)-binding Rossmann-like Domain"/>
    <property type="match status" value="1"/>
</dbReference>
<dbReference type="Proteomes" id="UP000465866">
    <property type="component" value="Chromosome"/>
</dbReference>
<dbReference type="InterPro" id="IPR057326">
    <property type="entry name" value="KR_dom"/>
</dbReference>
<organism evidence="4 5">
    <name type="scientific">Mycobacterium cookii</name>
    <dbReference type="NCBI Taxonomy" id="1775"/>
    <lineage>
        <taxon>Bacteria</taxon>
        <taxon>Bacillati</taxon>
        <taxon>Actinomycetota</taxon>
        <taxon>Actinomycetes</taxon>
        <taxon>Mycobacteriales</taxon>
        <taxon>Mycobacteriaceae</taxon>
        <taxon>Mycobacterium</taxon>
    </lineage>
</organism>
<dbReference type="Pfam" id="PF13561">
    <property type="entry name" value="adh_short_C2"/>
    <property type="match status" value="1"/>
</dbReference>
<dbReference type="PRINTS" id="PR00080">
    <property type="entry name" value="SDRFAMILY"/>
</dbReference>
<proteinExistence type="inferred from homology"/>
<accession>A0A7I7KYA1</accession>